<proteinExistence type="predicted"/>
<dbReference type="InterPro" id="IPR025966">
    <property type="entry name" value="OppC_N"/>
</dbReference>
<gene>
    <name evidence="3" type="ORF">LCGC14_2156660</name>
</gene>
<keyword evidence="1" id="KW-0472">Membrane</keyword>
<evidence type="ECO:0000313" key="3">
    <source>
        <dbReference type="EMBL" id="KKL65268.1"/>
    </source>
</evidence>
<keyword evidence="1" id="KW-0812">Transmembrane</keyword>
<feature type="non-terminal residue" evidence="3">
    <location>
        <position position="47"/>
    </location>
</feature>
<dbReference type="AlphaFoldDB" id="A0A0F9DTY7"/>
<dbReference type="GO" id="GO:0005886">
    <property type="term" value="C:plasma membrane"/>
    <property type="evidence" value="ECO:0007669"/>
    <property type="project" value="UniProtKB-SubCell"/>
</dbReference>
<reference evidence="3" key="1">
    <citation type="journal article" date="2015" name="Nature">
        <title>Complex archaea that bridge the gap between prokaryotes and eukaryotes.</title>
        <authorList>
            <person name="Spang A."/>
            <person name="Saw J.H."/>
            <person name="Jorgensen S.L."/>
            <person name="Zaremba-Niedzwiedzka K."/>
            <person name="Martijn J."/>
            <person name="Lind A.E."/>
            <person name="van Eijk R."/>
            <person name="Schleper C."/>
            <person name="Guy L."/>
            <person name="Ettema T.J."/>
        </authorList>
    </citation>
    <scope>NUCLEOTIDE SEQUENCE</scope>
</reference>
<dbReference type="Pfam" id="PF12911">
    <property type="entry name" value="OppC_N"/>
    <property type="match status" value="1"/>
</dbReference>
<feature type="transmembrane region" description="Helical" evidence="1">
    <location>
        <begin position="21"/>
        <end position="43"/>
    </location>
</feature>
<keyword evidence="1" id="KW-1133">Transmembrane helix</keyword>
<evidence type="ECO:0000256" key="1">
    <source>
        <dbReference type="SAM" id="Phobius"/>
    </source>
</evidence>
<dbReference type="EMBL" id="LAZR01027590">
    <property type="protein sequence ID" value="KKL65268.1"/>
    <property type="molecule type" value="Genomic_DNA"/>
</dbReference>
<name>A0A0F9DTY7_9ZZZZ</name>
<accession>A0A0F9DTY7</accession>
<evidence type="ECO:0000259" key="2">
    <source>
        <dbReference type="Pfam" id="PF12911"/>
    </source>
</evidence>
<feature type="domain" description="Oligopeptide transport permease C-like N-terminal" evidence="2">
    <location>
        <begin position="11"/>
        <end position="47"/>
    </location>
</feature>
<sequence length="47" mass="5266">MKGKKANKKNRMIRRFLNNKSALFGLVILIILVLSAILANFIAPNDP</sequence>
<organism evidence="3">
    <name type="scientific">marine sediment metagenome</name>
    <dbReference type="NCBI Taxonomy" id="412755"/>
    <lineage>
        <taxon>unclassified sequences</taxon>
        <taxon>metagenomes</taxon>
        <taxon>ecological metagenomes</taxon>
    </lineage>
</organism>
<protein>
    <recommendedName>
        <fullName evidence="2">Oligopeptide transport permease C-like N-terminal domain-containing protein</fullName>
    </recommendedName>
</protein>
<comment type="caution">
    <text evidence="3">The sequence shown here is derived from an EMBL/GenBank/DDBJ whole genome shotgun (WGS) entry which is preliminary data.</text>
</comment>